<keyword evidence="2" id="KW-1185">Reference proteome</keyword>
<sequence>MSDRDAARAAKSQVQSLIGGDPRVNGVGLTHVGPDWAVKVNVVDDQDYPDLPERVEGVRVVVRGVGGISAHAS</sequence>
<name>A0ABV3P4E4_9ACTN</name>
<dbReference type="RefSeq" id="WP_367637081.1">
    <property type="nucleotide sequence ID" value="NZ_JBFNQN010000004.1"/>
</dbReference>
<proteinExistence type="predicted"/>
<reference evidence="1 2" key="1">
    <citation type="submission" date="2024-07" db="EMBL/GenBank/DDBJ databases">
        <authorList>
            <person name="Thanompreechachai J."/>
            <person name="Duangmal K."/>
        </authorList>
    </citation>
    <scope>NUCLEOTIDE SEQUENCE [LARGE SCALE GENOMIC DNA]</scope>
    <source>
        <strain evidence="1 2">KCTC 19886</strain>
    </source>
</reference>
<protein>
    <recommendedName>
        <fullName evidence="3">BON domain-containing protein</fullName>
    </recommendedName>
</protein>
<evidence type="ECO:0000313" key="1">
    <source>
        <dbReference type="EMBL" id="MEW9264392.1"/>
    </source>
</evidence>
<gene>
    <name evidence="1" type="ORF">AB1207_06510</name>
</gene>
<dbReference type="Proteomes" id="UP001555826">
    <property type="component" value="Unassembled WGS sequence"/>
</dbReference>
<accession>A0ABV3P4E4</accession>
<evidence type="ECO:0000313" key="2">
    <source>
        <dbReference type="Proteomes" id="UP001555826"/>
    </source>
</evidence>
<organism evidence="1 2">
    <name type="scientific">Kineococcus endophyticus</name>
    <dbReference type="NCBI Taxonomy" id="1181883"/>
    <lineage>
        <taxon>Bacteria</taxon>
        <taxon>Bacillati</taxon>
        <taxon>Actinomycetota</taxon>
        <taxon>Actinomycetes</taxon>
        <taxon>Kineosporiales</taxon>
        <taxon>Kineosporiaceae</taxon>
        <taxon>Kineococcus</taxon>
    </lineage>
</organism>
<evidence type="ECO:0008006" key="3">
    <source>
        <dbReference type="Google" id="ProtNLM"/>
    </source>
</evidence>
<dbReference type="EMBL" id="JBFNQN010000004">
    <property type="protein sequence ID" value="MEW9264392.1"/>
    <property type="molecule type" value="Genomic_DNA"/>
</dbReference>
<comment type="caution">
    <text evidence="1">The sequence shown here is derived from an EMBL/GenBank/DDBJ whole genome shotgun (WGS) entry which is preliminary data.</text>
</comment>